<dbReference type="SUPFAM" id="SSF82171">
    <property type="entry name" value="DPP6 N-terminal domain-like"/>
    <property type="match status" value="1"/>
</dbReference>
<feature type="site" description="Transition state stabilizer; via amide nitrogen" evidence="9">
    <location>
        <position position="998"/>
    </location>
</feature>
<evidence type="ECO:0000256" key="5">
    <source>
        <dbReference type="ARBA" id="ARBA00022801"/>
    </source>
</evidence>
<dbReference type="Pfam" id="PF07676">
    <property type="entry name" value="PD40"/>
    <property type="match status" value="3"/>
</dbReference>
<evidence type="ECO:0000313" key="13">
    <source>
        <dbReference type="Proteomes" id="UP000267223"/>
    </source>
</evidence>
<dbReference type="InterPro" id="IPR028204">
    <property type="entry name" value="Tricorn_C1"/>
</dbReference>
<dbReference type="SUPFAM" id="SSF69304">
    <property type="entry name" value="Tricorn protease N-terminal domain"/>
    <property type="match status" value="1"/>
</dbReference>
<dbReference type="SUPFAM" id="SSF50156">
    <property type="entry name" value="PDZ domain-like"/>
    <property type="match status" value="1"/>
</dbReference>
<dbReference type="Pfam" id="PF26549">
    <property type="entry name" value="Tricorn_N"/>
    <property type="match status" value="1"/>
</dbReference>
<evidence type="ECO:0000259" key="11">
    <source>
        <dbReference type="PROSITE" id="PS50106"/>
    </source>
</evidence>
<accession>A0A3M9N834</accession>
<dbReference type="InterPro" id="IPR011042">
    <property type="entry name" value="6-blade_b-propeller_TolB-like"/>
</dbReference>
<keyword evidence="4 7" id="KW-0645">Protease</keyword>
<evidence type="ECO:0000256" key="8">
    <source>
        <dbReference type="PIRSR" id="PIRSR036421-1"/>
    </source>
</evidence>
<keyword evidence="13" id="KW-1185">Reference proteome</keyword>
<evidence type="ECO:0000256" key="2">
    <source>
        <dbReference type="ARBA" id="ARBA00008524"/>
    </source>
</evidence>
<dbReference type="InterPro" id="IPR005151">
    <property type="entry name" value="Tail-specific_protease"/>
</dbReference>
<dbReference type="CDD" id="cd07562">
    <property type="entry name" value="Peptidase_S41_TRI"/>
    <property type="match status" value="1"/>
</dbReference>
<evidence type="ECO:0000256" key="4">
    <source>
        <dbReference type="ARBA" id="ARBA00022670"/>
    </source>
</evidence>
<dbReference type="Gene3D" id="3.30.750.44">
    <property type="match status" value="1"/>
</dbReference>
<dbReference type="InterPro" id="IPR029045">
    <property type="entry name" value="ClpP/crotonase-like_dom_sf"/>
</dbReference>
<sequence>MMKMLLSFLISLCSLYASAQTGNTPRWLRNSAISPDGQWIAFEYKGDIFKVPASGGTALAITITPDYESNPVWSHDGKLIAFASDRYGNFDVYVMPSGGGTATRLTWNSAADVPLDFTPDDKSVVFGTARNDFYTSVRFPLPGIFMKLYRVPVAGGRSVMLNSAGMGDASYNKDGSMLIFEDKKGYESDERKHERASVTRDIWTYNIATEKYAKLTSFQGNDLQPVWGDGDNYFYLSEQNDDNLNVYQSSVADTGRRIQLTHFKRNPVRDLSRSGNGILCFTYAGDIYTLKEGGQPEKVNITLQADFAQQASKTLPVTNEDISEMALSPDGMEVAFVYRGDIFASSADGNTTKRLTNTPYQERMIEFSPDGRSIIFSVEKDSSSWDINQLEIANKNEPYFYAATVVNNTPVIATGKDEFQPHYSPDGKKIAYLEERNILKVYDPETKKTVTVIPEGVNYSYADGDEYFNWSPDSKWILANSSEGTFNRAEIDLVKADGTGERKNLTESGFDDVMPKWGADGKMMAWISSREGMSNPSRGGQGDVYAMFFDKKAFDRFNLSEDDFKLLKKEEKKDSINKEKELPEKKAVKTKEVKPVELDLDDLNTRTKRLTINSSMLSDFILSKDGEKLYYLAKYENEYNLWQTELRSHDTKVIAQLKAKEGGSLAIDTSGKTIFVLAGGKISSVNIADENDKNKKATDDNVKLLPIKASFNLDAEGERQYLFEHTWRQVTKKLFDPKFQGVDWKYYHDFYQQFLPYVNNNHDFRDLLSEMLGELNVSHTGARYYPKKDNADETASLGMLYNVKKGGDGLVVEEILAGGPMDNSKTKVKPGDILEKINGTAITADFDWAGLLNHAEKVFTRLSFSDPSSSKKWDEVIKPVSAAEEQTLMYNRWVKMMQKMTDSLSRGTVGYVHVKAMNDPSFRTVISKVLGKNFDKKALIVDTRFNGGGWLHDNLVTFLGGKLYMQFAPQGNIVPGGESMDKWTKPSCVVMSESNYSDAFMFPYIYKELGIGKLIGMPVPGTGTAVWWERQIDPTIVFGIPMIATKGVNEDNFTENHQLEPDIKVENPYNKVLNGQDPQLEAAVKEMLKTVSK</sequence>
<evidence type="ECO:0000313" key="12">
    <source>
        <dbReference type="EMBL" id="RNI33982.1"/>
    </source>
</evidence>
<keyword evidence="5 7" id="KW-0378">Hydrolase</keyword>
<dbReference type="PIRSF" id="PIRSF036421">
    <property type="entry name" value="Tricorn_protease"/>
    <property type="match status" value="1"/>
</dbReference>
<feature type="active site" description="Charge relay system" evidence="8">
    <location>
        <position position="1055"/>
    </location>
</feature>
<dbReference type="InterPro" id="IPR001478">
    <property type="entry name" value="PDZ"/>
</dbReference>
<dbReference type="PANTHER" id="PTHR43253">
    <property type="entry name" value="TRICORN PROTEASE HOMOLOG 2-RELATED"/>
    <property type="match status" value="1"/>
</dbReference>
<feature type="domain" description="PDZ" evidence="11">
    <location>
        <begin position="788"/>
        <end position="842"/>
    </location>
</feature>
<name>A0A3M9N834_9BACT</name>
<comment type="caution">
    <text evidence="12">The sequence shown here is derived from an EMBL/GenBank/DDBJ whole genome shotgun (WGS) entry which is preliminary data.</text>
</comment>
<dbReference type="InterPro" id="IPR012393">
    <property type="entry name" value="Tricorn_protease"/>
</dbReference>
<protein>
    <recommendedName>
        <fullName evidence="7">Tricorn protease homolog</fullName>
        <ecNumber evidence="7">3.4.21.-</ecNumber>
    </recommendedName>
</protein>
<feature type="active site" description="Charge relay system" evidence="8">
    <location>
        <position position="779"/>
    </location>
</feature>
<dbReference type="Gene3D" id="3.90.226.10">
    <property type="entry name" value="2-enoyl-CoA Hydratase, Chain A, domain 1"/>
    <property type="match status" value="1"/>
</dbReference>
<evidence type="ECO:0000256" key="10">
    <source>
        <dbReference type="SAM" id="SignalP"/>
    </source>
</evidence>
<dbReference type="InterPro" id="IPR011659">
    <property type="entry name" value="WD40"/>
</dbReference>
<dbReference type="GO" id="GO:0006508">
    <property type="term" value="P:proteolysis"/>
    <property type="evidence" value="ECO:0007669"/>
    <property type="project" value="UniProtKB-UniRule"/>
</dbReference>
<dbReference type="Gene3D" id="2.120.10.30">
    <property type="entry name" value="TolB, C-terminal domain"/>
    <property type="match status" value="1"/>
</dbReference>
<evidence type="ECO:0000256" key="7">
    <source>
        <dbReference type="PIRNR" id="PIRNR036421"/>
    </source>
</evidence>
<evidence type="ECO:0000256" key="1">
    <source>
        <dbReference type="ARBA" id="ARBA00004496"/>
    </source>
</evidence>
<keyword evidence="10" id="KW-0732">Signal</keyword>
<gene>
    <name evidence="12" type="ORF">EFY79_16870</name>
</gene>
<organism evidence="12 13">
    <name type="scientific">Hanamia caeni</name>
    <dbReference type="NCBI Taxonomy" id="2294116"/>
    <lineage>
        <taxon>Bacteria</taxon>
        <taxon>Pseudomonadati</taxon>
        <taxon>Bacteroidota</taxon>
        <taxon>Chitinophagia</taxon>
        <taxon>Chitinophagales</taxon>
        <taxon>Chitinophagaceae</taxon>
        <taxon>Hanamia</taxon>
    </lineage>
</organism>
<dbReference type="SUPFAM" id="SSF52096">
    <property type="entry name" value="ClpP/crotonase"/>
    <property type="match status" value="1"/>
</dbReference>
<comment type="similarity">
    <text evidence="2 7">Belongs to the peptidase S41B family.</text>
</comment>
<dbReference type="Pfam" id="PF03572">
    <property type="entry name" value="Peptidase_S41"/>
    <property type="match status" value="1"/>
</dbReference>
<dbReference type="PANTHER" id="PTHR43253:SF1">
    <property type="entry name" value="TRICORN PROTEASE HOMOLOG 2-RELATED"/>
    <property type="match status" value="1"/>
</dbReference>
<dbReference type="EC" id="3.4.21.-" evidence="7"/>
<evidence type="ECO:0000256" key="3">
    <source>
        <dbReference type="ARBA" id="ARBA00022490"/>
    </source>
</evidence>
<keyword evidence="3 7" id="KW-0963">Cytoplasm</keyword>
<dbReference type="EMBL" id="RJJR01000015">
    <property type="protein sequence ID" value="RNI33982.1"/>
    <property type="molecule type" value="Genomic_DNA"/>
</dbReference>
<dbReference type="GO" id="GO:0005737">
    <property type="term" value="C:cytoplasm"/>
    <property type="evidence" value="ECO:0007669"/>
    <property type="project" value="UniProtKB-SubCell"/>
</dbReference>
<dbReference type="Proteomes" id="UP000267223">
    <property type="component" value="Unassembled WGS sequence"/>
</dbReference>
<reference evidence="12 13" key="1">
    <citation type="submission" date="2018-11" db="EMBL/GenBank/DDBJ databases">
        <title>Draft genome sequence of Ferruginibacter sp. BO-59.</title>
        <authorList>
            <person name="Im W.T."/>
        </authorList>
    </citation>
    <scope>NUCLEOTIDE SEQUENCE [LARGE SCALE GENOMIC DNA]</scope>
    <source>
        <strain evidence="12 13">BO-59</strain>
    </source>
</reference>
<dbReference type="InterPro" id="IPR036034">
    <property type="entry name" value="PDZ_sf"/>
</dbReference>
<keyword evidence="6 7" id="KW-0720">Serine protease</keyword>
<feature type="chain" id="PRO_5018083863" description="Tricorn protease homolog" evidence="10">
    <location>
        <begin position="20"/>
        <end position="1093"/>
    </location>
</feature>
<evidence type="ECO:0000256" key="6">
    <source>
        <dbReference type="ARBA" id="ARBA00022825"/>
    </source>
</evidence>
<comment type="function">
    <text evidence="7">Degrades oligopeptides.</text>
</comment>
<evidence type="ECO:0000256" key="9">
    <source>
        <dbReference type="PIRSR" id="PIRSR036421-3"/>
    </source>
</evidence>
<dbReference type="GO" id="GO:0008236">
    <property type="term" value="F:serine-type peptidase activity"/>
    <property type="evidence" value="ECO:0007669"/>
    <property type="project" value="UniProtKB-UniRule"/>
</dbReference>
<proteinExistence type="inferred from homology"/>
<dbReference type="Pfam" id="PF14684">
    <property type="entry name" value="Tricorn_C1"/>
    <property type="match status" value="1"/>
</dbReference>
<comment type="subcellular location">
    <subcellularLocation>
        <location evidence="1 7">Cytoplasm</location>
    </subcellularLocation>
</comment>
<dbReference type="OrthoDB" id="9815657at2"/>
<dbReference type="RefSeq" id="WP_123121922.1">
    <property type="nucleotide sequence ID" value="NZ_RJJR01000015.1"/>
</dbReference>
<feature type="signal peptide" evidence="10">
    <location>
        <begin position="1"/>
        <end position="19"/>
    </location>
</feature>
<feature type="active site" description="Nucleophile" evidence="8">
    <location>
        <position position="997"/>
    </location>
</feature>
<dbReference type="Gene3D" id="2.120.10.60">
    <property type="entry name" value="Tricorn protease N-terminal domain"/>
    <property type="match status" value="2"/>
</dbReference>
<dbReference type="AlphaFoldDB" id="A0A3M9N834"/>
<dbReference type="PROSITE" id="PS50106">
    <property type="entry name" value="PDZ"/>
    <property type="match status" value="1"/>
</dbReference>